<dbReference type="InterPro" id="IPR051559">
    <property type="entry name" value="HIF_prolyl_hydroxylases"/>
</dbReference>
<evidence type="ECO:0000313" key="9">
    <source>
        <dbReference type="Proteomes" id="UP000202259"/>
    </source>
</evidence>
<dbReference type="PANTHER" id="PTHR12907:SF26">
    <property type="entry name" value="HIF PROLYL HYDROXYLASE, ISOFORM C"/>
    <property type="match status" value="1"/>
</dbReference>
<dbReference type="Pfam" id="PF13640">
    <property type="entry name" value="2OG-FeII_Oxy_3"/>
    <property type="match status" value="1"/>
</dbReference>
<dbReference type="InterPro" id="IPR006620">
    <property type="entry name" value="Pro_4_hyd_alph"/>
</dbReference>
<dbReference type="RefSeq" id="WP_081149518.1">
    <property type="nucleotide sequence ID" value="NZ_CP020465.1"/>
</dbReference>
<evidence type="ECO:0000256" key="2">
    <source>
        <dbReference type="ARBA" id="ARBA00022723"/>
    </source>
</evidence>
<dbReference type="EMBL" id="CP020465">
    <property type="protein sequence ID" value="ASP47065.1"/>
    <property type="molecule type" value="Genomic_DNA"/>
</dbReference>
<dbReference type="SMART" id="SM00702">
    <property type="entry name" value="P4Hc"/>
    <property type="match status" value="1"/>
</dbReference>
<proteinExistence type="predicted"/>
<gene>
    <name evidence="8" type="ORF">B5D82_04330</name>
</gene>
<evidence type="ECO:0000256" key="5">
    <source>
        <dbReference type="ARBA" id="ARBA00023002"/>
    </source>
</evidence>
<dbReference type="InterPro" id="IPR005123">
    <property type="entry name" value="Oxoglu/Fe-dep_dioxygenase_dom"/>
</dbReference>
<keyword evidence="9" id="KW-1185">Reference proteome</keyword>
<evidence type="ECO:0000256" key="4">
    <source>
        <dbReference type="ARBA" id="ARBA00022964"/>
    </source>
</evidence>
<feature type="domain" description="Fe2OG dioxygenase" evidence="7">
    <location>
        <begin position="109"/>
        <end position="217"/>
    </location>
</feature>
<evidence type="ECO:0000256" key="3">
    <source>
        <dbReference type="ARBA" id="ARBA00022896"/>
    </source>
</evidence>
<evidence type="ECO:0000256" key="6">
    <source>
        <dbReference type="ARBA" id="ARBA00023004"/>
    </source>
</evidence>
<dbReference type="InterPro" id="IPR044862">
    <property type="entry name" value="Pro_4_hyd_alph_FE2OG_OXY"/>
</dbReference>
<name>A0A222G585_9GAMM</name>
<dbReference type="GO" id="GO:0071456">
    <property type="term" value="P:cellular response to hypoxia"/>
    <property type="evidence" value="ECO:0007669"/>
    <property type="project" value="TreeGrafter"/>
</dbReference>
<comment type="cofactor">
    <cofactor evidence="1">
        <name>L-ascorbate</name>
        <dbReference type="ChEBI" id="CHEBI:38290"/>
    </cofactor>
</comment>
<evidence type="ECO:0000313" key="8">
    <source>
        <dbReference type="EMBL" id="ASP47065.1"/>
    </source>
</evidence>
<keyword evidence="3" id="KW-0847">Vitamin C</keyword>
<evidence type="ECO:0000259" key="7">
    <source>
        <dbReference type="PROSITE" id="PS51471"/>
    </source>
</evidence>
<reference evidence="8 9" key="1">
    <citation type="submission" date="2017-08" db="EMBL/GenBank/DDBJ databases">
        <title>Complete genome of Colwellia sp. NB097-1, a psychrophile bacterium ioslated from Bering Sea.</title>
        <authorList>
            <person name="Chen X."/>
        </authorList>
    </citation>
    <scope>NUCLEOTIDE SEQUENCE [LARGE SCALE GENOMIC DNA]</scope>
    <source>
        <strain evidence="8 9">NB097-1</strain>
    </source>
</reference>
<accession>A0A222G585</accession>
<dbReference type="OrthoDB" id="9783171at2"/>
<dbReference type="PANTHER" id="PTHR12907">
    <property type="entry name" value="EGL NINE HOMOLOG-RELATED"/>
    <property type="match status" value="1"/>
</dbReference>
<dbReference type="GO" id="GO:0008198">
    <property type="term" value="F:ferrous iron binding"/>
    <property type="evidence" value="ECO:0007669"/>
    <property type="project" value="TreeGrafter"/>
</dbReference>
<keyword evidence="6" id="KW-0408">Iron</keyword>
<keyword evidence="4" id="KW-0223">Dioxygenase</keyword>
<dbReference type="GO" id="GO:0031418">
    <property type="term" value="F:L-ascorbic acid binding"/>
    <property type="evidence" value="ECO:0007669"/>
    <property type="project" value="UniProtKB-KW"/>
</dbReference>
<evidence type="ECO:0000256" key="1">
    <source>
        <dbReference type="ARBA" id="ARBA00001961"/>
    </source>
</evidence>
<protein>
    <submittedName>
        <fullName evidence="8">2OG-Fe(II) oxygenase</fullName>
    </submittedName>
</protein>
<dbReference type="Proteomes" id="UP000202259">
    <property type="component" value="Chromosome"/>
</dbReference>
<organism evidence="8 9">
    <name type="scientific">Cognaticolwellia beringensis</name>
    <dbReference type="NCBI Taxonomy" id="1967665"/>
    <lineage>
        <taxon>Bacteria</taxon>
        <taxon>Pseudomonadati</taxon>
        <taxon>Pseudomonadota</taxon>
        <taxon>Gammaproteobacteria</taxon>
        <taxon>Alteromonadales</taxon>
        <taxon>Colwelliaceae</taxon>
        <taxon>Cognaticolwellia</taxon>
    </lineage>
</organism>
<sequence>MNIAQATPLGDDPTLFESLFELIANDIVEKGYSICPYALPENLTSLLLQHITHLPEGNFKRAGIGRAKDHVINDFIRTDEICWITGNSEAGGAWINWAGLLQNYLNKRLFLGLFSFESHFSHYAKGDFYKKHKDAFKGEDNRVLSVVVYLNPNWSAEDGGELIIYPPQAAQSSIIDNGKITVTPNFGTIVVFLSEEFPHEVLPALRDRYAIAGWFRLNTSIANNIDPPR</sequence>
<dbReference type="KEGG" id="cber:B5D82_04330"/>
<dbReference type="AlphaFoldDB" id="A0A222G585"/>
<keyword evidence="2" id="KW-0479">Metal-binding</keyword>
<keyword evidence="5" id="KW-0560">Oxidoreductase</keyword>
<dbReference type="Gene3D" id="2.60.120.620">
    <property type="entry name" value="q2cbj1_9rhob like domain"/>
    <property type="match status" value="1"/>
</dbReference>
<dbReference type="PROSITE" id="PS51471">
    <property type="entry name" value="FE2OG_OXY"/>
    <property type="match status" value="1"/>
</dbReference>
<dbReference type="GO" id="GO:0031543">
    <property type="term" value="F:peptidyl-proline dioxygenase activity"/>
    <property type="evidence" value="ECO:0007669"/>
    <property type="project" value="TreeGrafter"/>
</dbReference>